<feature type="transmembrane region" description="Helical" evidence="3">
    <location>
        <begin position="277"/>
        <end position="301"/>
    </location>
</feature>
<dbReference type="CDD" id="cd17324">
    <property type="entry name" value="MFS_NepI_like"/>
    <property type="match status" value="1"/>
</dbReference>
<feature type="transmembrane region" description="Helical" evidence="3">
    <location>
        <begin position="149"/>
        <end position="168"/>
    </location>
</feature>
<dbReference type="InterPro" id="IPR036259">
    <property type="entry name" value="MFS_trans_sf"/>
</dbReference>
<dbReference type="OrthoDB" id="2105912at2759"/>
<sequence length="478" mass="51694">MGAPEETPTDGASTVGGKDLKQEAKVTQSPAPPEIDDIVTKEFGFIPIPQHLRHDPERPHHFGWTLNLAFGFWTMFIQLSNSFHVDYKAVSRIPTLVQAGYAVGLLLITPLGDLARRRQLILLLEVLATALTIGLAVTSSLVVFETLSFLVGVFTVVPQILLPLSADLAPPHRRATVISIVLVLTGIIAEFSSWRVVYYFALGVQGVVLGSSWFMLPDYPRKNVGIRYWEILWSMAKITVTEPALVQGCLINVANSACFSSFWVTLTFLLGGDPYNYSTLVIGLFGLVGIAGVALGPVLGYAIDRLDAWYGALVSLIIGTTFLAVQAGAGGISVAAVIIAAFGFDLSRQSLAVALTARIFGLDPAARSRMNAVLILAFFIGQVMGSSVGTLVFVKYGWRATAGLNVAWMGFQVGVLFLRGPHCDRWTWVGYEGGLGWRRQDAPKKVEEGKARTEKMSEGTVVEGDSEKGDVSSGEKRE</sequence>
<dbReference type="InterPro" id="IPR011701">
    <property type="entry name" value="MFS"/>
</dbReference>
<dbReference type="PANTHER" id="PTHR42910">
    <property type="entry name" value="TRANSPORTER SCO4007-RELATED"/>
    <property type="match status" value="1"/>
</dbReference>
<reference evidence="4 5" key="1">
    <citation type="journal article" date="2019" name="Nat. Ecol. Evol.">
        <title>Megaphylogeny resolves global patterns of mushroom evolution.</title>
        <authorList>
            <person name="Varga T."/>
            <person name="Krizsan K."/>
            <person name="Foldi C."/>
            <person name="Dima B."/>
            <person name="Sanchez-Garcia M."/>
            <person name="Sanchez-Ramirez S."/>
            <person name="Szollosi G.J."/>
            <person name="Szarkandi J.G."/>
            <person name="Papp V."/>
            <person name="Albert L."/>
            <person name="Andreopoulos W."/>
            <person name="Angelini C."/>
            <person name="Antonin V."/>
            <person name="Barry K.W."/>
            <person name="Bougher N.L."/>
            <person name="Buchanan P."/>
            <person name="Buyck B."/>
            <person name="Bense V."/>
            <person name="Catcheside P."/>
            <person name="Chovatia M."/>
            <person name="Cooper J."/>
            <person name="Damon W."/>
            <person name="Desjardin D."/>
            <person name="Finy P."/>
            <person name="Geml J."/>
            <person name="Haridas S."/>
            <person name="Hughes K."/>
            <person name="Justo A."/>
            <person name="Karasinski D."/>
            <person name="Kautmanova I."/>
            <person name="Kiss B."/>
            <person name="Kocsube S."/>
            <person name="Kotiranta H."/>
            <person name="LaButti K.M."/>
            <person name="Lechner B.E."/>
            <person name="Liimatainen K."/>
            <person name="Lipzen A."/>
            <person name="Lukacs Z."/>
            <person name="Mihaltcheva S."/>
            <person name="Morgado L.N."/>
            <person name="Niskanen T."/>
            <person name="Noordeloos M.E."/>
            <person name="Ohm R.A."/>
            <person name="Ortiz-Santana B."/>
            <person name="Ovrebo C."/>
            <person name="Racz N."/>
            <person name="Riley R."/>
            <person name="Savchenko A."/>
            <person name="Shiryaev A."/>
            <person name="Soop K."/>
            <person name="Spirin V."/>
            <person name="Szebenyi C."/>
            <person name="Tomsovsky M."/>
            <person name="Tulloss R.E."/>
            <person name="Uehling J."/>
            <person name="Grigoriev I.V."/>
            <person name="Vagvolgyi C."/>
            <person name="Papp T."/>
            <person name="Martin F.M."/>
            <person name="Miettinen O."/>
            <person name="Hibbett D.S."/>
            <person name="Nagy L.G."/>
        </authorList>
    </citation>
    <scope>NUCLEOTIDE SEQUENCE [LARGE SCALE GENOMIC DNA]</scope>
    <source>
        <strain evidence="4 5">FP101781</strain>
    </source>
</reference>
<feature type="transmembrane region" description="Helical" evidence="3">
    <location>
        <begin position="308"/>
        <end position="329"/>
    </location>
</feature>
<name>A0A4Y7SZT9_COPMI</name>
<feature type="compositionally biased region" description="Basic and acidic residues" evidence="2">
    <location>
        <begin position="465"/>
        <end position="478"/>
    </location>
</feature>
<accession>A0A4Y7SZT9</accession>
<evidence type="ECO:0000256" key="3">
    <source>
        <dbReference type="SAM" id="Phobius"/>
    </source>
</evidence>
<feature type="transmembrane region" description="Helical" evidence="3">
    <location>
        <begin position="62"/>
        <end position="83"/>
    </location>
</feature>
<feature type="transmembrane region" description="Helical" evidence="3">
    <location>
        <begin position="372"/>
        <end position="394"/>
    </location>
</feature>
<evidence type="ECO:0000313" key="5">
    <source>
        <dbReference type="Proteomes" id="UP000298030"/>
    </source>
</evidence>
<feature type="region of interest" description="Disordered" evidence="2">
    <location>
        <begin position="1"/>
        <end position="33"/>
    </location>
</feature>
<gene>
    <name evidence="4" type="ORF">FA13DRAFT_1756041</name>
</gene>
<comment type="subcellular location">
    <subcellularLocation>
        <location evidence="1">Membrane</location>
        <topology evidence="1">Multi-pass membrane protein</topology>
    </subcellularLocation>
</comment>
<dbReference type="EMBL" id="QPFP01000040">
    <property type="protein sequence ID" value="TEB27387.1"/>
    <property type="molecule type" value="Genomic_DNA"/>
</dbReference>
<dbReference type="GO" id="GO:0016020">
    <property type="term" value="C:membrane"/>
    <property type="evidence" value="ECO:0007669"/>
    <property type="project" value="UniProtKB-SubCell"/>
</dbReference>
<keyword evidence="3" id="KW-1133">Transmembrane helix</keyword>
<dbReference type="SUPFAM" id="SSF103473">
    <property type="entry name" value="MFS general substrate transporter"/>
    <property type="match status" value="1"/>
</dbReference>
<dbReference type="Gene3D" id="1.20.1250.20">
    <property type="entry name" value="MFS general substrate transporter like domains"/>
    <property type="match status" value="2"/>
</dbReference>
<evidence type="ECO:0000256" key="1">
    <source>
        <dbReference type="ARBA" id="ARBA00004141"/>
    </source>
</evidence>
<feature type="transmembrane region" description="Helical" evidence="3">
    <location>
        <begin position="175"/>
        <end position="191"/>
    </location>
</feature>
<dbReference type="Proteomes" id="UP000298030">
    <property type="component" value="Unassembled WGS sequence"/>
</dbReference>
<comment type="caution">
    <text evidence="4">The sequence shown here is derived from an EMBL/GenBank/DDBJ whole genome shotgun (WGS) entry which is preliminary data.</text>
</comment>
<evidence type="ECO:0000313" key="4">
    <source>
        <dbReference type="EMBL" id="TEB27387.1"/>
    </source>
</evidence>
<keyword evidence="3" id="KW-0472">Membrane</keyword>
<dbReference type="STRING" id="71717.A0A4Y7SZT9"/>
<feature type="transmembrane region" description="Helical" evidence="3">
    <location>
        <begin position="120"/>
        <end position="143"/>
    </location>
</feature>
<feature type="compositionally biased region" description="Basic and acidic residues" evidence="2">
    <location>
        <begin position="440"/>
        <end position="457"/>
    </location>
</feature>
<keyword evidence="5" id="KW-1185">Reference proteome</keyword>
<dbReference type="PANTHER" id="PTHR42910:SF1">
    <property type="entry name" value="MAJOR FACILITATOR SUPERFAMILY (MFS) PROFILE DOMAIN-CONTAINING PROTEIN"/>
    <property type="match status" value="1"/>
</dbReference>
<dbReference type="GO" id="GO:0022857">
    <property type="term" value="F:transmembrane transporter activity"/>
    <property type="evidence" value="ECO:0007669"/>
    <property type="project" value="InterPro"/>
</dbReference>
<feature type="region of interest" description="Disordered" evidence="2">
    <location>
        <begin position="440"/>
        <end position="478"/>
    </location>
</feature>
<keyword evidence="3" id="KW-0812">Transmembrane</keyword>
<protein>
    <submittedName>
        <fullName evidence="4">MFS superfamily</fullName>
    </submittedName>
</protein>
<organism evidence="4 5">
    <name type="scientific">Coprinellus micaceus</name>
    <name type="common">Glistening ink-cap mushroom</name>
    <name type="synonym">Coprinus micaceus</name>
    <dbReference type="NCBI Taxonomy" id="71717"/>
    <lineage>
        <taxon>Eukaryota</taxon>
        <taxon>Fungi</taxon>
        <taxon>Dikarya</taxon>
        <taxon>Basidiomycota</taxon>
        <taxon>Agaricomycotina</taxon>
        <taxon>Agaricomycetes</taxon>
        <taxon>Agaricomycetidae</taxon>
        <taxon>Agaricales</taxon>
        <taxon>Agaricineae</taxon>
        <taxon>Psathyrellaceae</taxon>
        <taxon>Coprinellus</taxon>
    </lineage>
</organism>
<proteinExistence type="predicted"/>
<feature type="transmembrane region" description="Helical" evidence="3">
    <location>
        <begin position="244"/>
        <end position="271"/>
    </location>
</feature>
<dbReference type="AlphaFoldDB" id="A0A4Y7SZT9"/>
<dbReference type="Pfam" id="PF07690">
    <property type="entry name" value="MFS_1"/>
    <property type="match status" value="1"/>
</dbReference>
<feature type="transmembrane region" description="Helical" evidence="3">
    <location>
        <begin position="89"/>
        <end position="108"/>
    </location>
</feature>
<evidence type="ECO:0000256" key="2">
    <source>
        <dbReference type="SAM" id="MobiDB-lite"/>
    </source>
</evidence>